<evidence type="ECO:0000256" key="4">
    <source>
        <dbReference type="ARBA" id="ARBA00022695"/>
    </source>
</evidence>
<comment type="function">
    <text evidence="11">Participates in a DNA-damage check-point. DisA forms globular foci that rapidly scan along the chromosomes searching for lesions.</text>
</comment>
<reference evidence="15" key="1">
    <citation type="submission" date="2016-12" db="EMBL/GenBank/DDBJ databases">
        <authorList>
            <person name="Meng X."/>
        </authorList>
    </citation>
    <scope>NUCLEOTIDE SEQUENCE [LARGE SCALE GENOMIC DNA]</scope>
    <source>
        <strain evidence="15">DSM 20732</strain>
    </source>
</reference>
<dbReference type="InterPro" id="IPR036888">
    <property type="entry name" value="DNA_integrity_DisA_N_sf"/>
</dbReference>
<comment type="subunit">
    <text evidence="11">Homooctamer.</text>
</comment>
<evidence type="ECO:0000256" key="3">
    <source>
        <dbReference type="ARBA" id="ARBA00022679"/>
    </source>
</evidence>
<dbReference type="HAMAP" id="MF_01438">
    <property type="entry name" value="DisA"/>
    <property type="match status" value="1"/>
</dbReference>
<dbReference type="InterPro" id="IPR018906">
    <property type="entry name" value="DNA_integrity_scan_DisA_link"/>
</dbReference>
<evidence type="ECO:0000256" key="1">
    <source>
        <dbReference type="ARBA" id="ARBA00000877"/>
    </source>
</evidence>
<dbReference type="InterPro" id="IPR010994">
    <property type="entry name" value="RuvA_2-like"/>
</dbReference>
<dbReference type="Pfam" id="PF10635">
    <property type="entry name" value="DisA-linker"/>
    <property type="match status" value="1"/>
</dbReference>
<proteinExistence type="inferred from homology"/>
<dbReference type="SUPFAM" id="SSF47781">
    <property type="entry name" value="RuvA domain 2-like"/>
    <property type="match status" value="1"/>
</dbReference>
<keyword evidence="3 11" id="KW-0808">Transferase</keyword>
<dbReference type="Gene3D" id="1.20.1260.110">
    <property type="entry name" value="DNA integrity scanning linker region"/>
    <property type="match status" value="1"/>
</dbReference>
<comment type="caution">
    <text evidence="14">The sequence shown here is derived from an EMBL/GenBank/DDBJ whole genome shotgun (WGS) entry which is preliminary data.</text>
</comment>
<dbReference type="InterPro" id="IPR050338">
    <property type="entry name" value="DisA"/>
</dbReference>
<dbReference type="EMBL" id="MQVS01000001">
    <property type="protein sequence ID" value="OKL52866.1"/>
    <property type="molecule type" value="Genomic_DNA"/>
</dbReference>
<dbReference type="PROSITE" id="PS51794">
    <property type="entry name" value="DAC"/>
    <property type="match status" value="1"/>
</dbReference>
<keyword evidence="9 11" id="KW-0238">DNA-binding</keyword>
<feature type="coiled-coil region" evidence="12">
    <location>
        <begin position="140"/>
        <end position="170"/>
    </location>
</feature>
<dbReference type="GO" id="GO:0004016">
    <property type="term" value="F:adenylate cyclase activity"/>
    <property type="evidence" value="ECO:0007669"/>
    <property type="project" value="TreeGrafter"/>
</dbReference>
<keyword evidence="10 11" id="KW-0234">DNA repair</keyword>
<dbReference type="EC" id="2.7.7.85" evidence="11"/>
<feature type="binding site" evidence="11">
    <location>
        <position position="83"/>
    </location>
    <ligand>
        <name>ATP</name>
        <dbReference type="ChEBI" id="CHEBI:30616"/>
    </ligand>
</feature>
<dbReference type="FunCoup" id="A0A1Q5PZG0">
    <property type="interactions" value="2"/>
</dbReference>
<dbReference type="PANTHER" id="PTHR34185">
    <property type="entry name" value="DIADENYLATE CYCLASE"/>
    <property type="match status" value="1"/>
</dbReference>
<accession>A0A1Q5PZG0</accession>
<evidence type="ECO:0000256" key="6">
    <source>
        <dbReference type="ARBA" id="ARBA00022763"/>
    </source>
</evidence>
<keyword evidence="15" id="KW-1185">Reference proteome</keyword>
<evidence type="ECO:0000256" key="12">
    <source>
        <dbReference type="SAM" id="Coils"/>
    </source>
</evidence>
<evidence type="ECO:0000313" key="14">
    <source>
        <dbReference type="EMBL" id="OKL52866.1"/>
    </source>
</evidence>
<dbReference type="FunFam" id="3.40.1700.10:FF:000001">
    <property type="entry name" value="DNA integrity scanning protein DisA"/>
    <property type="match status" value="1"/>
</dbReference>
<comment type="function">
    <text evidence="11">Has also diadenylate cyclase activity, catalyzing the condensation of 2 ATP molecules into cyclic di-AMP (c-di-AMP). c-di-AMP likely acts as a signaling molecule that may couple DNA integrity with a cellular process.</text>
</comment>
<feature type="domain" description="DAC" evidence="13">
    <location>
        <begin position="1"/>
        <end position="136"/>
    </location>
</feature>
<dbReference type="RefSeq" id="WP_073822704.1">
    <property type="nucleotide sequence ID" value="NZ_MQVS01000001.1"/>
</dbReference>
<gene>
    <name evidence="11" type="primary">disA</name>
    <name evidence="14" type="ORF">BSZ40_00535</name>
</gene>
<evidence type="ECO:0000256" key="2">
    <source>
        <dbReference type="ARBA" id="ARBA00001946"/>
    </source>
</evidence>
<dbReference type="Gene3D" id="3.40.1700.10">
    <property type="entry name" value="DNA integrity scanning protein, DisA, N-terminal domain"/>
    <property type="match status" value="1"/>
</dbReference>
<keyword evidence="12" id="KW-0175">Coiled coil</keyword>
<evidence type="ECO:0000313" key="15">
    <source>
        <dbReference type="Proteomes" id="UP000185612"/>
    </source>
</evidence>
<keyword evidence="7 11" id="KW-0067">ATP-binding</keyword>
<comment type="cofactor">
    <cofactor evidence="2 11">
        <name>Mg(2+)</name>
        <dbReference type="ChEBI" id="CHEBI:18420"/>
    </cofactor>
</comment>
<dbReference type="GO" id="GO:0005524">
    <property type="term" value="F:ATP binding"/>
    <property type="evidence" value="ECO:0007669"/>
    <property type="project" value="UniProtKB-UniRule"/>
</dbReference>
<dbReference type="PANTHER" id="PTHR34185:SF3">
    <property type="entry name" value="DNA INTEGRITY SCANNING PROTEIN DISA"/>
    <property type="match status" value="1"/>
</dbReference>
<evidence type="ECO:0000256" key="8">
    <source>
        <dbReference type="ARBA" id="ARBA00022842"/>
    </source>
</evidence>
<keyword evidence="4 11" id="KW-0548">Nucleotidyltransferase</keyword>
<protein>
    <recommendedName>
        <fullName evidence="11">DNA integrity scanning protein DisA</fullName>
    </recommendedName>
    <alternativeName>
        <fullName evidence="11">Cyclic di-AMP synthase</fullName>
        <shortName evidence="11">c-di-AMP synthase</shortName>
    </alternativeName>
    <alternativeName>
        <fullName evidence="11">Diadenylate cyclase</fullName>
        <ecNumber evidence="11">2.7.7.85</ecNumber>
    </alternativeName>
</protein>
<evidence type="ECO:0000256" key="11">
    <source>
        <dbReference type="HAMAP-Rule" id="MF_01438"/>
    </source>
</evidence>
<dbReference type="Pfam" id="PF02457">
    <property type="entry name" value="DAC"/>
    <property type="match status" value="1"/>
</dbReference>
<sequence>MRQALPSVAPGTELREGLERILRGRTGALIVLGYDETVASLCSGGFELDVEFSATRLRELAKMDGALVIDHQQRRIVRANVQLTPETSIPTSETGMRHRAAARVARQTRFPVISVSKSMNTISLYLGQERHVLEPSAHILARANQAISTLERYKSRLEEVTRTLSALEFADMVTVGDVAVVLQRQEMVLRIGSEIDGYVAELGTDGRLVSLQLDELVRGLAAERAYVLRDYVATLSLVRKAEEIISSLSSTELLDYTTLSASLGLSDPEGLGLELPVSPRGYRMLSRIPRLPPVVAESIIHTIGPLRRVLQASQEQLQTVDGVGPLRARAVYDGLGRFAKASHFDRWG</sequence>
<dbReference type="NCBIfam" id="NF010009">
    <property type="entry name" value="PRK13482.1"/>
    <property type="match status" value="1"/>
</dbReference>
<dbReference type="SUPFAM" id="SSF143597">
    <property type="entry name" value="YojJ-like"/>
    <property type="match status" value="1"/>
</dbReference>
<dbReference type="Gene3D" id="1.10.150.20">
    <property type="entry name" value="5' to 3' exonuclease, C-terminal subdomain"/>
    <property type="match status" value="1"/>
</dbReference>
<dbReference type="InterPro" id="IPR023763">
    <property type="entry name" value="DNA_integrity_scanning_protein"/>
</dbReference>
<evidence type="ECO:0000259" key="13">
    <source>
        <dbReference type="PROSITE" id="PS51794"/>
    </source>
</evidence>
<keyword evidence="5 11" id="KW-0547">Nucleotide-binding</keyword>
<comment type="similarity">
    <text evidence="11">Belongs to the DisA family.</text>
</comment>
<evidence type="ECO:0000256" key="5">
    <source>
        <dbReference type="ARBA" id="ARBA00022741"/>
    </source>
</evidence>
<evidence type="ECO:0000256" key="10">
    <source>
        <dbReference type="ARBA" id="ARBA00023204"/>
    </source>
</evidence>
<dbReference type="GO" id="GO:0003677">
    <property type="term" value="F:DNA binding"/>
    <property type="evidence" value="ECO:0007669"/>
    <property type="project" value="UniProtKB-UniRule"/>
</dbReference>
<dbReference type="AlphaFoldDB" id="A0A1Q5PZG0"/>
<comment type="caution">
    <text evidence="11">Lacks conserved residue(s) required for the propagation of feature annotation.</text>
</comment>
<dbReference type="STRING" id="52770.BSZ40_00535"/>
<evidence type="ECO:0000256" key="9">
    <source>
        <dbReference type="ARBA" id="ARBA00023125"/>
    </source>
</evidence>
<name>A0A1Q5PZG0_9ACTO</name>
<dbReference type="GO" id="GO:0106408">
    <property type="term" value="F:diadenylate cyclase activity"/>
    <property type="evidence" value="ECO:0007669"/>
    <property type="project" value="UniProtKB-EC"/>
</dbReference>
<evidence type="ECO:0000256" key="7">
    <source>
        <dbReference type="ARBA" id="ARBA00022840"/>
    </source>
</evidence>
<dbReference type="InterPro" id="IPR003390">
    <property type="entry name" value="DNA_integrity_scan_DisA_N"/>
</dbReference>
<keyword evidence="8 11" id="KW-0460">Magnesium</keyword>
<comment type="catalytic activity">
    <reaction evidence="1 11">
        <text>2 ATP = 3',3'-c-di-AMP + 2 diphosphate</text>
        <dbReference type="Rhea" id="RHEA:35655"/>
        <dbReference type="ChEBI" id="CHEBI:30616"/>
        <dbReference type="ChEBI" id="CHEBI:33019"/>
        <dbReference type="ChEBI" id="CHEBI:71500"/>
        <dbReference type="EC" id="2.7.7.85"/>
    </reaction>
</comment>
<dbReference type="Proteomes" id="UP000185612">
    <property type="component" value="Unassembled WGS sequence"/>
</dbReference>
<dbReference type="OrthoDB" id="41841at2"/>
<keyword evidence="6 11" id="KW-0227">DNA damage</keyword>
<organism evidence="14 15">
    <name type="scientific">Buchananella hordeovulneris</name>
    <dbReference type="NCBI Taxonomy" id="52770"/>
    <lineage>
        <taxon>Bacteria</taxon>
        <taxon>Bacillati</taxon>
        <taxon>Actinomycetota</taxon>
        <taxon>Actinomycetes</taxon>
        <taxon>Actinomycetales</taxon>
        <taxon>Actinomycetaceae</taxon>
        <taxon>Buchananella</taxon>
    </lineage>
</organism>
<dbReference type="InterPro" id="IPR038331">
    <property type="entry name" value="DisA_sf"/>
</dbReference>
<feature type="binding site" evidence="11">
    <location>
        <position position="65"/>
    </location>
    <ligand>
        <name>ATP</name>
        <dbReference type="ChEBI" id="CHEBI:30616"/>
    </ligand>
</feature>
<dbReference type="GO" id="GO:0006281">
    <property type="term" value="P:DNA repair"/>
    <property type="evidence" value="ECO:0007669"/>
    <property type="project" value="UniProtKB-UniRule"/>
</dbReference>